<accession>A0ABW7C9X4</accession>
<evidence type="ECO:0000259" key="5">
    <source>
        <dbReference type="Pfam" id="PF13186"/>
    </source>
</evidence>
<dbReference type="SUPFAM" id="SSF102114">
    <property type="entry name" value="Radical SAM enzymes"/>
    <property type="match status" value="1"/>
</dbReference>
<dbReference type="InterPro" id="IPR007197">
    <property type="entry name" value="rSAM"/>
</dbReference>
<dbReference type="CDD" id="cd21109">
    <property type="entry name" value="SPASM"/>
    <property type="match status" value="1"/>
</dbReference>
<evidence type="ECO:0000256" key="2">
    <source>
        <dbReference type="ARBA" id="ARBA00022723"/>
    </source>
</evidence>
<comment type="caution">
    <text evidence="6">The sequence shown here is derived from an EMBL/GenBank/DDBJ whole genome shotgun (WGS) entry which is preliminary data.</text>
</comment>
<keyword evidence="1" id="KW-0949">S-adenosyl-L-methionine</keyword>
<dbReference type="RefSeq" id="WP_393012723.1">
    <property type="nucleotide sequence ID" value="NZ_JAZAQF010000059.1"/>
</dbReference>
<dbReference type="InterPro" id="IPR058240">
    <property type="entry name" value="rSAM_sf"/>
</dbReference>
<evidence type="ECO:0000256" key="1">
    <source>
        <dbReference type="ARBA" id="ARBA00022691"/>
    </source>
</evidence>
<dbReference type="Proteomes" id="UP001604335">
    <property type="component" value="Unassembled WGS sequence"/>
</dbReference>
<dbReference type="Pfam" id="PF13186">
    <property type="entry name" value="SPASM"/>
    <property type="match status" value="1"/>
</dbReference>
<dbReference type="Gene3D" id="3.20.20.70">
    <property type="entry name" value="Aldolase class I"/>
    <property type="match status" value="1"/>
</dbReference>
<organism evidence="6 7">
    <name type="scientific">Limnothrix redekei LRLZ20PSL1</name>
    <dbReference type="NCBI Taxonomy" id="3112953"/>
    <lineage>
        <taxon>Bacteria</taxon>
        <taxon>Bacillati</taxon>
        <taxon>Cyanobacteriota</taxon>
        <taxon>Cyanophyceae</taxon>
        <taxon>Pseudanabaenales</taxon>
        <taxon>Pseudanabaenaceae</taxon>
        <taxon>Limnothrix</taxon>
    </lineage>
</organism>
<sequence length="276" mass="31205">MTHFNNTAQMDITTTIGCTVGCAYCPQKKTSLFYRNKGLPVKSNFMSFETFVACLSKIPKSVQINFAGYSEPFLNPLCTEMILYARAEGYAISLYTTLVGLSVEKIKQLSLIPFVSVDIHLPTTLGEERIPINDSYKEKLRIALDILLNSNCVKMDWEGNDILIDTLDNYDLKSRIYSVPINTRAANLSNDLIPHPPRRSGKLQCDRHLYSNVLLPNGDVTICCQDFGMNHIIGNLMNDTYENLFKSSEFDRVQRGLQNENADTLCRQCEYALNIT</sequence>
<protein>
    <submittedName>
        <fullName evidence="6">SPASM domain-containing protein</fullName>
    </submittedName>
</protein>
<reference evidence="7" key="1">
    <citation type="journal article" date="2024" name="Algal Res.">
        <title>Biochemical, toxicological and genomic investigation of a high-biomass producing Limnothrix strain isolated from Italian shallow drinking water reservoir.</title>
        <authorList>
            <person name="Simonazzi M."/>
            <person name="Shishido T.K."/>
            <person name="Delbaje E."/>
            <person name="Wahlsten M."/>
            <person name="Fewer D.P."/>
            <person name="Sivonen K."/>
            <person name="Pezzolesi L."/>
            <person name="Pistocchi R."/>
        </authorList>
    </citation>
    <scope>NUCLEOTIDE SEQUENCE [LARGE SCALE GENOMIC DNA]</scope>
    <source>
        <strain evidence="7">LRLZ20PSL1</strain>
    </source>
</reference>
<evidence type="ECO:0000256" key="4">
    <source>
        <dbReference type="ARBA" id="ARBA00023014"/>
    </source>
</evidence>
<dbReference type="PANTHER" id="PTHR11228:SF7">
    <property type="entry name" value="PQQA PEPTIDE CYCLASE"/>
    <property type="match status" value="1"/>
</dbReference>
<dbReference type="InterPro" id="IPR023885">
    <property type="entry name" value="4Fe4S-binding_SPASM_dom"/>
</dbReference>
<proteinExistence type="predicted"/>
<keyword evidence="4" id="KW-0411">Iron-sulfur</keyword>
<dbReference type="SFLD" id="SFLDS00029">
    <property type="entry name" value="Radical_SAM"/>
    <property type="match status" value="1"/>
</dbReference>
<keyword evidence="3" id="KW-0408">Iron</keyword>
<dbReference type="InterPro" id="IPR050377">
    <property type="entry name" value="Radical_SAM_PqqE_MftC-like"/>
</dbReference>
<dbReference type="EMBL" id="JAZAQF010000059">
    <property type="protein sequence ID" value="MFG3817965.1"/>
    <property type="molecule type" value="Genomic_DNA"/>
</dbReference>
<evidence type="ECO:0000313" key="6">
    <source>
        <dbReference type="EMBL" id="MFG3817965.1"/>
    </source>
</evidence>
<gene>
    <name evidence="6" type="ORF">VPK24_09985</name>
</gene>
<evidence type="ECO:0000256" key="3">
    <source>
        <dbReference type="ARBA" id="ARBA00023004"/>
    </source>
</evidence>
<evidence type="ECO:0000313" key="7">
    <source>
        <dbReference type="Proteomes" id="UP001604335"/>
    </source>
</evidence>
<feature type="domain" description="4Fe4S-binding SPASM" evidence="5">
    <location>
        <begin position="205"/>
        <end position="270"/>
    </location>
</feature>
<name>A0ABW7C9X4_9CYAN</name>
<dbReference type="PANTHER" id="PTHR11228">
    <property type="entry name" value="RADICAL SAM DOMAIN PROTEIN"/>
    <property type="match status" value="1"/>
</dbReference>
<dbReference type="InterPro" id="IPR013785">
    <property type="entry name" value="Aldolase_TIM"/>
</dbReference>
<keyword evidence="2" id="KW-0479">Metal-binding</keyword>
<keyword evidence="7" id="KW-1185">Reference proteome</keyword>